<feature type="compositionally biased region" description="Basic residues" evidence="11">
    <location>
        <begin position="1036"/>
        <end position="1065"/>
    </location>
</feature>
<dbReference type="FunFam" id="2.30.29.210:FF:000001">
    <property type="entry name" value="FACT complex subunit spt16"/>
    <property type="match status" value="1"/>
</dbReference>
<evidence type="ECO:0000256" key="8">
    <source>
        <dbReference type="ARBA" id="ARBA00023204"/>
    </source>
</evidence>
<accession>A0A9P0MQM3</accession>
<dbReference type="Gene3D" id="3.90.230.10">
    <property type="entry name" value="Creatinase/methionine aminopeptidase superfamily"/>
    <property type="match status" value="1"/>
</dbReference>
<feature type="compositionally biased region" description="Basic and acidic residues" evidence="11">
    <location>
        <begin position="1017"/>
        <end position="1035"/>
    </location>
</feature>
<dbReference type="SMART" id="SM01287">
    <property type="entry name" value="Rtt106"/>
    <property type="match status" value="1"/>
</dbReference>
<keyword evidence="5 10" id="KW-0805">Transcription regulation</keyword>
<keyword evidence="3 10" id="KW-0235">DNA replication</keyword>
<dbReference type="FunFam" id="2.30.29.30:FF:000017">
    <property type="entry name" value="FACT complex subunit SPT16"/>
    <property type="match status" value="1"/>
</dbReference>
<comment type="subunit">
    <text evidence="10">Component of the FACT complex.</text>
</comment>
<dbReference type="EMBL" id="OV725081">
    <property type="protein sequence ID" value="CAH1403628.1"/>
    <property type="molecule type" value="Genomic_DNA"/>
</dbReference>
<dbReference type="InterPro" id="IPR013719">
    <property type="entry name" value="RTT106/SPT16-like_middle_dom"/>
</dbReference>
<dbReference type="Pfam" id="PF08512">
    <property type="entry name" value="Rttp106-like_middle"/>
    <property type="match status" value="1"/>
</dbReference>
<evidence type="ECO:0000256" key="5">
    <source>
        <dbReference type="ARBA" id="ARBA00023015"/>
    </source>
</evidence>
<keyword evidence="2 10" id="KW-0158">Chromosome</keyword>
<feature type="compositionally biased region" description="Acidic residues" evidence="11">
    <location>
        <begin position="994"/>
        <end position="1007"/>
    </location>
</feature>
<evidence type="ECO:0000256" key="2">
    <source>
        <dbReference type="ARBA" id="ARBA00022454"/>
    </source>
</evidence>
<evidence type="ECO:0000256" key="4">
    <source>
        <dbReference type="ARBA" id="ARBA00022763"/>
    </source>
</evidence>
<evidence type="ECO:0000313" key="15">
    <source>
        <dbReference type="EMBL" id="CAH1403628.1"/>
    </source>
</evidence>
<dbReference type="InterPro" id="IPR040258">
    <property type="entry name" value="Spt16"/>
</dbReference>
<evidence type="ECO:0000259" key="14">
    <source>
        <dbReference type="SMART" id="SM01287"/>
    </source>
</evidence>
<dbReference type="InterPro" id="IPR036005">
    <property type="entry name" value="Creatinase/aminopeptidase-like"/>
</dbReference>
<dbReference type="GO" id="GO:0006260">
    <property type="term" value="P:DNA replication"/>
    <property type="evidence" value="ECO:0007669"/>
    <property type="project" value="UniProtKB-KW"/>
</dbReference>
<dbReference type="SMART" id="SM01286">
    <property type="entry name" value="SPT16"/>
    <property type="match status" value="1"/>
</dbReference>
<proteinExistence type="inferred from homology"/>
<comment type="subcellular location">
    <subcellularLocation>
        <location evidence="10">Nucleus</location>
    </subcellularLocation>
    <subcellularLocation>
        <location evidence="10">Chromosome</location>
    </subcellularLocation>
</comment>
<evidence type="ECO:0000256" key="6">
    <source>
        <dbReference type="ARBA" id="ARBA00023054"/>
    </source>
</evidence>
<dbReference type="FunFam" id="3.90.230.10:FF:000005">
    <property type="entry name" value="FACT complex subunit spt16"/>
    <property type="match status" value="1"/>
</dbReference>
<evidence type="ECO:0000256" key="10">
    <source>
        <dbReference type="RuleBase" id="RU367052"/>
    </source>
</evidence>
<dbReference type="GO" id="GO:0031491">
    <property type="term" value="F:nucleosome binding"/>
    <property type="evidence" value="ECO:0007669"/>
    <property type="project" value="TreeGrafter"/>
</dbReference>
<protein>
    <recommendedName>
        <fullName evidence="10">FACT complex subunit</fullName>
    </recommendedName>
</protein>
<dbReference type="SUPFAM" id="SSF55920">
    <property type="entry name" value="Creatinase/aminopeptidase"/>
    <property type="match status" value="1"/>
</dbReference>
<name>A0A9P0MQM3_NEZVI</name>
<dbReference type="SMART" id="SM01285">
    <property type="entry name" value="FACT-Spt16_Nlob"/>
    <property type="match status" value="1"/>
</dbReference>
<keyword evidence="6" id="KW-0175">Coiled coil</keyword>
<feature type="compositionally biased region" description="Basic residues" evidence="11">
    <location>
        <begin position="1100"/>
        <end position="1115"/>
    </location>
</feature>
<dbReference type="Pfam" id="PF24824">
    <property type="entry name" value="PH_SPT16"/>
    <property type="match status" value="1"/>
</dbReference>
<sequence>MANLVLDKDAFNRRMSRLYKALKNGDKDEFPKIDALVTATGADDDVVYSKSTALQTWLLGYELMDTIMILAVDGIHFLASKKKIDFLRQIEDSKEENGYPSVKLHVRDRNDDSGNFKKLIEAIKGSKDGKTLGVFAKDNFSGPFVEAWKKTVKSENFQTVDVSSAVGLILSVKEESELSLVRKASQVTVDVFSKYLKEQIMDIIDSDKKVKHSKLVEGIESSLTDKKYVGNVDTSNVDMCYPPIIQSGGNYNLKFSAVSDKNNLHFGSIVCTLGARYKSYCSNIVRTFLVDPTDKIQEHYNFLLEMYEELLKKLQAGTKLSDVYNAGVDYTKKHKPDLLDKLTKNFGFAMGIEFRESSLLIGPKTQTIALKTQVYNLNAGLSGLSNNEAKEKEGKTYALFIGDTVIVNEGAPATILTPARKKMKNIGVFLKDGEEDEDEEEKENEPVHQPILGRGKRTAVLDSKLRQDSSTEEKRKQHQKELAAQLNEAAKKRLAAQSSGRQEEKVRKSNVSYKSRSQMPNESEVKELKIFVDRKYETVILPVFGIPVPFHISTIKNISQSVEGDYTYLRINFFHPGATMARNEGAAFAQPDATYVKEVTYRSTNTKEPGETVAPSSNLNNAFRIIKEVQKKFKSREAEEKEKEDLVKQDVLVLSQNKGNPKLKDLYIRPNIVNKRMTGSLEAHTNGFRYTSVRGDKVDILYNNIKNAFFQPCDGEMIILLHFHLRHAIMFGKKKHLDVQFYTEVGEITTDLGKHQHMHDRDDLAAEQSERELRHKLKTAFKSFCEKVEAMTKQEIEFDTPFRDLGFAGAPFRSTVLLQPTSGCLVNLTEWPPFVITLEDIELVHFERVQFHLKNFDMIFVFKDYHRKVAMVNAIPMNLLDHVKEWLNSCDIRYSEGIQSLNWTKIMKTITDDAEGFFEHGGWTFLDPESDAEEAEDDDDEEEDDAYEPSISGDEEESEDDSDYSEASEDSGTEEELRSSDESGKDWSDLEREAAEEDREKEDDFDDEYAKSKLKRSGKDRYPDPKRSGKHDKHDKSRHHKSSSSPDKKHKSSSNHHKSSHSSPSKHRDKDKDKHRDKSKSSSHHSSSDKKHSSSSSNHKSSHHDKHNDKKRHHSSGSSSKGTPSKKPRK</sequence>
<keyword evidence="8 10" id="KW-0234">DNA repair</keyword>
<evidence type="ECO:0000313" key="16">
    <source>
        <dbReference type="Proteomes" id="UP001152798"/>
    </source>
</evidence>
<comment type="function">
    <text evidence="10">Component of the FACT complex, a general chromatin factor that acts to reorganize nucleosomes. The FACT complex is involved in multiple processes that require DNA as a template such as mRNA elongation, DNA replication and DNA repair. During transcription elongation the FACT complex acts as a histone chaperone that both destabilizes and restores nucleosomal structure. It facilitates the passage of RNA polymerase II and transcription by promoting the dissociation of one histone H2A-H2B dimer from the nucleosome, then subsequently promotes the reestablishment of the nucleosome following the passage of RNA polymerase II.</text>
</comment>
<dbReference type="Proteomes" id="UP001152798">
    <property type="component" value="Chromosome 5"/>
</dbReference>
<dbReference type="Pfam" id="PF14826">
    <property type="entry name" value="FACT-Spt16_Nlob"/>
    <property type="match status" value="1"/>
</dbReference>
<dbReference type="Pfam" id="PF00557">
    <property type="entry name" value="Peptidase_M24"/>
    <property type="match status" value="1"/>
</dbReference>
<feature type="compositionally biased region" description="Basic and acidic residues" evidence="11">
    <location>
        <begin position="975"/>
        <end position="993"/>
    </location>
</feature>
<dbReference type="Gene3D" id="2.30.29.30">
    <property type="entry name" value="Pleckstrin-homology domain (PH domain)/Phosphotyrosine-binding domain (PTB)"/>
    <property type="match status" value="1"/>
</dbReference>
<gene>
    <name evidence="15" type="ORF">NEZAVI_LOCUS12212</name>
</gene>
<dbReference type="OrthoDB" id="10251642at2759"/>
<dbReference type="Gene3D" id="2.30.29.210">
    <property type="entry name" value="FACT complex subunit Spt16p/Cdc68p"/>
    <property type="match status" value="1"/>
</dbReference>
<feature type="compositionally biased region" description="Basic and acidic residues" evidence="11">
    <location>
        <begin position="463"/>
        <end position="481"/>
    </location>
</feature>
<dbReference type="Pfam" id="PF21091">
    <property type="entry name" value="SPT16_C"/>
    <property type="match status" value="1"/>
</dbReference>
<keyword evidence="7 10" id="KW-0804">Transcription</keyword>
<reference evidence="15" key="1">
    <citation type="submission" date="2022-01" db="EMBL/GenBank/DDBJ databases">
        <authorList>
            <person name="King R."/>
        </authorList>
    </citation>
    <scope>NUCLEOTIDE SEQUENCE</scope>
</reference>
<dbReference type="FunFam" id="3.40.350.10:FF:000005">
    <property type="entry name" value="SPT16 homolog, facilitates chromatin-remodeling subunit"/>
    <property type="match status" value="1"/>
</dbReference>
<evidence type="ECO:0000256" key="11">
    <source>
        <dbReference type="SAM" id="MobiDB-lite"/>
    </source>
</evidence>
<dbReference type="Pfam" id="PF08644">
    <property type="entry name" value="SPT16"/>
    <property type="match status" value="1"/>
</dbReference>
<dbReference type="InterPro" id="IPR013953">
    <property type="entry name" value="FACT_SPT16_M"/>
</dbReference>
<evidence type="ECO:0000256" key="3">
    <source>
        <dbReference type="ARBA" id="ARBA00022705"/>
    </source>
</evidence>
<dbReference type="InterPro" id="IPR029148">
    <property type="entry name" value="FACT-SPT16_Nlobe"/>
</dbReference>
<evidence type="ECO:0000259" key="12">
    <source>
        <dbReference type="SMART" id="SM01285"/>
    </source>
</evidence>
<keyword evidence="16" id="KW-1185">Reference proteome</keyword>
<dbReference type="GO" id="GO:0006368">
    <property type="term" value="P:transcription elongation by RNA polymerase II"/>
    <property type="evidence" value="ECO:0007669"/>
    <property type="project" value="TreeGrafter"/>
</dbReference>
<dbReference type="InterPro" id="IPR048969">
    <property type="entry name" value="FACT_SPT16_C"/>
</dbReference>
<dbReference type="AlphaFoldDB" id="A0A9P0MQM3"/>
<evidence type="ECO:0000259" key="13">
    <source>
        <dbReference type="SMART" id="SM01286"/>
    </source>
</evidence>
<dbReference type="Gene3D" id="3.40.350.10">
    <property type="entry name" value="Creatinase/prolidase N-terminal domain"/>
    <property type="match status" value="1"/>
</dbReference>
<dbReference type="PANTHER" id="PTHR13980:SF15">
    <property type="entry name" value="FACT COMPLEX SUBUNIT SPT16"/>
    <property type="match status" value="1"/>
</dbReference>
<dbReference type="InterPro" id="IPR056595">
    <property type="entry name" value="Fact-SPT16_PH"/>
</dbReference>
<dbReference type="InterPro" id="IPR033825">
    <property type="entry name" value="Spt16_M24"/>
</dbReference>
<dbReference type="InterPro" id="IPR011993">
    <property type="entry name" value="PH-like_dom_sf"/>
</dbReference>
<dbReference type="GO" id="GO:0032786">
    <property type="term" value="P:positive regulation of DNA-templated transcription, elongation"/>
    <property type="evidence" value="ECO:0007669"/>
    <property type="project" value="UniProtKB-ARBA"/>
</dbReference>
<evidence type="ECO:0000256" key="7">
    <source>
        <dbReference type="ARBA" id="ARBA00023163"/>
    </source>
</evidence>
<feature type="domain" description="FACT complex subunit SPT16 middle" evidence="13">
    <location>
        <begin position="530"/>
        <end position="690"/>
    </location>
</feature>
<dbReference type="Gene3D" id="2.30.29.150">
    <property type="match status" value="1"/>
</dbReference>
<dbReference type="GO" id="GO:0006281">
    <property type="term" value="P:DNA repair"/>
    <property type="evidence" value="ECO:0007669"/>
    <property type="project" value="UniProtKB-UniRule"/>
</dbReference>
<dbReference type="FunFam" id="2.30.29.150:FF:000003">
    <property type="entry name" value="FACT complex subunit SPT16"/>
    <property type="match status" value="1"/>
</dbReference>
<dbReference type="InterPro" id="IPR029149">
    <property type="entry name" value="Creatin/AminoP/Spt16_N"/>
</dbReference>
<dbReference type="GO" id="GO:0035101">
    <property type="term" value="C:FACT complex"/>
    <property type="evidence" value="ECO:0007669"/>
    <property type="project" value="UniProtKB-UniRule"/>
</dbReference>
<feature type="domain" description="Histone chaperone RTT106/FACT complex subunit SPT16-like middle" evidence="14">
    <location>
        <begin position="807"/>
        <end position="897"/>
    </location>
</feature>
<keyword evidence="9 10" id="KW-0539">Nucleus</keyword>
<dbReference type="CDD" id="cd01091">
    <property type="entry name" value="CDC68-like"/>
    <property type="match status" value="1"/>
</dbReference>
<feature type="compositionally biased region" description="Polar residues" evidence="11">
    <location>
        <begin position="509"/>
        <end position="519"/>
    </location>
</feature>
<feature type="compositionally biased region" description="Acidic residues" evidence="11">
    <location>
        <begin position="433"/>
        <end position="443"/>
    </location>
</feature>
<evidence type="ECO:0000256" key="9">
    <source>
        <dbReference type="ARBA" id="ARBA00023242"/>
    </source>
</evidence>
<comment type="similarity">
    <text evidence="1 10">Belongs to the peptidase M24 family. SPT16 subfamily.</text>
</comment>
<feature type="region of interest" description="Disordered" evidence="11">
    <location>
        <begin position="922"/>
        <end position="1130"/>
    </location>
</feature>
<dbReference type="PANTHER" id="PTHR13980">
    <property type="entry name" value="CDC68 RELATED"/>
    <property type="match status" value="1"/>
</dbReference>
<organism evidence="15 16">
    <name type="scientific">Nezara viridula</name>
    <name type="common">Southern green stink bug</name>
    <name type="synonym">Cimex viridulus</name>
    <dbReference type="NCBI Taxonomy" id="85310"/>
    <lineage>
        <taxon>Eukaryota</taxon>
        <taxon>Metazoa</taxon>
        <taxon>Ecdysozoa</taxon>
        <taxon>Arthropoda</taxon>
        <taxon>Hexapoda</taxon>
        <taxon>Insecta</taxon>
        <taxon>Pterygota</taxon>
        <taxon>Neoptera</taxon>
        <taxon>Paraneoptera</taxon>
        <taxon>Hemiptera</taxon>
        <taxon>Heteroptera</taxon>
        <taxon>Panheteroptera</taxon>
        <taxon>Pentatomomorpha</taxon>
        <taxon>Pentatomoidea</taxon>
        <taxon>Pentatomidae</taxon>
        <taxon>Pentatominae</taxon>
        <taxon>Nezara</taxon>
    </lineage>
</organism>
<feature type="domain" description="FACT complex subunit SPT16 N-terminal lobe" evidence="12">
    <location>
        <begin position="6"/>
        <end position="166"/>
    </location>
</feature>
<feature type="region of interest" description="Disordered" evidence="11">
    <location>
        <begin position="432"/>
        <end position="519"/>
    </location>
</feature>
<evidence type="ECO:0000256" key="1">
    <source>
        <dbReference type="ARBA" id="ARBA00010779"/>
    </source>
</evidence>
<keyword evidence="4 10" id="KW-0227">DNA damage</keyword>
<feature type="compositionally biased region" description="Basic and acidic residues" evidence="11">
    <location>
        <begin position="1066"/>
        <end position="1092"/>
    </location>
</feature>
<dbReference type="InterPro" id="IPR000994">
    <property type="entry name" value="Pept_M24"/>
</dbReference>
<feature type="compositionally biased region" description="Acidic residues" evidence="11">
    <location>
        <begin position="928"/>
        <end position="974"/>
    </location>
</feature>